<evidence type="ECO:0000313" key="13">
    <source>
        <dbReference type="EMBL" id="MET3682047.1"/>
    </source>
</evidence>
<keyword evidence="7 8" id="KW-0961">Cell wall biogenesis/degradation</keyword>
<keyword evidence="14" id="KW-1185">Reference proteome</keyword>
<feature type="binding site" evidence="8">
    <location>
        <position position="33"/>
    </location>
    <ligand>
        <name>UDP-N-acetyl-alpha-D-muramoyl-L-alanyl-D-glutamate</name>
        <dbReference type="ChEBI" id="CHEBI:83900"/>
    </ligand>
</feature>
<reference evidence="13 14" key="1">
    <citation type="submission" date="2024-06" db="EMBL/GenBank/DDBJ databases">
        <title>Genomic Encyclopedia of Type Strains, Phase IV (KMG-IV): sequencing the most valuable type-strain genomes for metagenomic binning, comparative biology and taxonomic classification.</title>
        <authorList>
            <person name="Goeker M."/>
        </authorList>
    </citation>
    <scope>NUCLEOTIDE SEQUENCE [LARGE SCALE GENOMIC DNA]</scope>
    <source>
        <strain evidence="13 14">DSM 23520</strain>
    </source>
</reference>
<keyword evidence="4 8" id="KW-0133">Cell shape</keyword>
<feature type="modified residue" description="N6-carboxylysine" evidence="8">
    <location>
        <position position="220"/>
    </location>
</feature>
<dbReference type="SUPFAM" id="SSF53244">
    <property type="entry name" value="MurD-like peptide ligases, peptide-binding domain"/>
    <property type="match status" value="1"/>
</dbReference>
<feature type="domain" description="Mur ligase N-terminal catalytic" evidence="10">
    <location>
        <begin position="26"/>
        <end position="97"/>
    </location>
</feature>
<evidence type="ECO:0000256" key="4">
    <source>
        <dbReference type="ARBA" id="ARBA00022960"/>
    </source>
</evidence>
<dbReference type="RefSeq" id="WP_354218425.1">
    <property type="nucleotide sequence ID" value="NZ_JBEPMX010000001.1"/>
</dbReference>
<keyword evidence="8" id="KW-0963">Cytoplasm</keyword>
<comment type="PTM">
    <text evidence="8">Carboxylation is probably crucial for Mg(2+) binding and, consequently, for the gamma-phosphate positioning of ATP.</text>
</comment>
<dbReference type="NCBIfam" id="NF001126">
    <property type="entry name" value="PRK00139.1-4"/>
    <property type="match status" value="1"/>
</dbReference>
<comment type="similarity">
    <text evidence="2 8">Belongs to the MurCDEF family. MurE subfamily.</text>
</comment>
<dbReference type="HAMAP" id="MF_00208">
    <property type="entry name" value="MurE"/>
    <property type="match status" value="1"/>
</dbReference>
<evidence type="ECO:0000313" key="14">
    <source>
        <dbReference type="Proteomes" id="UP001549167"/>
    </source>
</evidence>
<dbReference type="PANTHER" id="PTHR23135">
    <property type="entry name" value="MUR LIGASE FAMILY MEMBER"/>
    <property type="match status" value="1"/>
</dbReference>
<feature type="binding site" evidence="8">
    <location>
        <begin position="111"/>
        <end position="117"/>
    </location>
    <ligand>
        <name>ATP</name>
        <dbReference type="ChEBI" id="CHEBI:30616"/>
    </ligand>
</feature>
<accession>A0ABV2KR43</accession>
<protein>
    <recommendedName>
        <fullName evidence="8">UDP-N-acetylmuramoyl-L-alanyl-D-glutamate--2,6-diaminopimelate ligase</fullName>
        <ecNumber evidence="8">6.3.2.13</ecNumber>
    </recommendedName>
    <alternativeName>
        <fullName evidence="8">Meso-A2pm-adding enzyme</fullName>
    </alternativeName>
    <alternativeName>
        <fullName evidence="8">Meso-diaminopimelate-adding enzyme</fullName>
    </alternativeName>
    <alternativeName>
        <fullName evidence="8">UDP-MurNAc-L-Ala-D-Glu:meso-diaminopimelate ligase</fullName>
    </alternativeName>
    <alternativeName>
        <fullName evidence="8">UDP-MurNAc-tripeptide synthetase</fullName>
    </alternativeName>
    <alternativeName>
        <fullName evidence="8">UDP-N-acetylmuramyl-tripeptide synthetase</fullName>
    </alternativeName>
</protein>
<feature type="binding site" evidence="8">
    <location>
        <begin position="153"/>
        <end position="154"/>
    </location>
    <ligand>
        <name>UDP-N-acetyl-alpha-D-muramoyl-L-alanyl-D-glutamate</name>
        <dbReference type="ChEBI" id="CHEBI:83900"/>
    </ligand>
</feature>
<feature type="domain" description="Mur ligase central" evidence="12">
    <location>
        <begin position="109"/>
        <end position="314"/>
    </location>
</feature>
<evidence type="ECO:0000256" key="5">
    <source>
        <dbReference type="ARBA" id="ARBA00022984"/>
    </source>
</evidence>
<keyword evidence="8" id="KW-0547">Nucleotide-binding</keyword>
<feature type="binding site" evidence="8">
    <location>
        <position position="152"/>
    </location>
    <ligand>
        <name>UDP-N-acetyl-alpha-D-muramoyl-L-alanyl-D-glutamate</name>
        <dbReference type="ChEBI" id="CHEBI:83900"/>
    </ligand>
</feature>
<keyword evidence="5 8" id="KW-0573">Peptidoglycan synthesis</keyword>
<evidence type="ECO:0000256" key="2">
    <source>
        <dbReference type="ARBA" id="ARBA00005898"/>
    </source>
</evidence>
<sequence>MKLYDLVSSTQTLHALERDVLGDIDIHSIDMDSRQVERGSLFVCLKGLTVDGHDYVQSAVQQGARAVIAEKPVDVDVPVVLVPSTTHALADLANAFYGYPSQAMNVVGVTGTNGKTTLTYLLDAIFSEANQKTAVIGTIDMKIGDTRYPVNNTTPDALFLHKNLHLMREADVDTVIMEVSSHALKQGRVLGIDFDDAVYTNLSQDHLDYHPHMDDYAYAKSLLFAQLGQSTGHQTKSAVINIDDDYHEVMMQATGQSIVSYSLEKPAVIHVDDYSLSPNGLSFDVNTPAGIIPITTKLSGKFNIYNILAAIGVAYRHHIDLNVIKRAIEHLEGVPGRFELVDADQPFTVVVDYAHTPDSLMNVLQTIDELKQGRVITVVGCGGDRDRSKRPKMADAAMTYSDEVVFTSDNPRTEDPHAILADMTNHLTETDRFDVIESRREAIQTAIDNAQDRDMILIAGKGHETYQDVNGARYHFDDREVARELIQARLNN</sequence>
<comment type="function">
    <text evidence="8">Catalyzes the addition of meso-diaminopimelic acid to the nucleotide precursor UDP-N-acetylmuramoyl-L-alanyl-D-glutamate (UMAG) in the biosynthesis of bacterial cell-wall peptidoglycan.</text>
</comment>
<dbReference type="InterPro" id="IPR004101">
    <property type="entry name" value="Mur_ligase_C"/>
</dbReference>
<dbReference type="PANTHER" id="PTHR23135:SF4">
    <property type="entry name" value="UDP-N-ACETYLMURAMOYL-L-ALANYL-D-GLUTAMATE--2,6-DIAMINOPIMELATE LIGASE MURE HOMOLOG, CHLOROPLASTIC"/>
    <property type="match status" value="1"/>
</dbReference>
<proteinExistence type="inferred from homology"/>
<dbReference type="SUPFAM" id="SSF63418">
    <property type="entry name" value="MurE/MurF N-terminal domain"/>
    <property type="match status" value="1"/>
</dbReference>
<dbReference type="Pfam" id="PF08245">
    <property type="entry name" value="Mur_ligase_M"/>
    <property type="match status" value="1"/>
</dbReference>
<dbReference type="Gene3D" id="3.90.190.20">
    <property type="entry name" value="Mur ligase, C-terminal domain"/>
    <property type="match status" value="1"/>
</dbReference>
<comment type="caution">
    <text evidence="13">The sequence shown here is derived from an EMBL/GenBank/DDBJ whole genome shotgun (WGS) entry which is preliminary data.</text>
</comment>
<keyword evidence="6 8" id="KW-0131">Cell cycle</keyword>
<feature type="binding site" evidence="8">
    <location>
        <position position="186"/>
    </location>
    <ligand>
        <name>UDP-N-acetyl-alpha-D-muramoyl-L-alanyl-D-glutamate</name>
        <dbReference type="ChEBI" id="CHEBI:83900"/>
    </ligand>
</feature>
<feature type="binding site" evidence="8">
    <location>
        <position position="188"/>
    </location>
    <ligand>
        <name>UDP-N-acetyl-alpha-D-muramoyl-L-alanyl-D-glutamate</name>
        <dbReference type="ChEBI" id="CHEBI:83900"/>
    </ligand>
</feature>
<dbReference type="EMBL" id="JBEPMX010000001">
    <property type="protein sequence ID" value="MET3682047.1"/>
    <property type="molecule type" value="Genomic_DNA"/>
</dbReference>
<evidence type="ECO:0000259" key="11">
    <source>
        <dbReference type="Pfam" id="PF02875"/>
    </source>
</evidence>
<feature type="binding site" evidence="8">
    <location>
        <position position="385"/>
    </location>
    <ligand>
        <name>meso-2,6-diaminopimelate</name>
        <dbReference type="ChEBI" id="CHEBI:57791"/>
    </ligand>
</feature>
<evidence type="ECO:0000256" key="6">
    <source>
        <dbReference type="ARBA" id="ARBA00023306"/>
    </source>
</evidence>
<feature type="domain" description="Mur ligase C-terminal" evidence="11">
    <location>
        <begin position="336"/>
        <end position="462"/>
    </location>
</feature>
<dbReference type="Pfam" id="PF01225">
    <property type="entry name" value="Mur_ligase"/>
    <property type="match status" value="1"/>
</dbReference>
<dbReference type="Gene3D" id="3.40.1190.10">
    <property type="entry name" value="Mur-like, catalytic domain"/>
    <property type="match status" value="1"/>
</dbReference>
<comment type="cofactor">
    <cofactor evidence="8">
        <name>Mg(2+)</name>
        <dbReference type="ChEBI" id="CHEBI:18420"/>
    </cofactor>
</comment>
<evidence type="ECO:0000256" key="8">
    <source>
        <dbReference type="HAMAP-Rule" id="MF_00208"/>
    </source>
</evidence>
<organism evidence="13 14">
    <name type="scientific">Alkalibacillus flavidus</name>
    <dbReference type="NCBI Taxonomy" id="546021"/>
    <lineage>
        <taxon>Bacteria</taxon>
        <taxon>Bacillati</taxon>
        <taxon>Bacillota</taxon>
        <taxon>Bacilli</taxon>
        <taxon>Bacillales</taxon>
        <taxon>Bacillaceae</taxon>
        <taxon>Alkalibacillus</taxon>
    </lineage>
</organism>
<feature type="binding site" evidence="8">
    <location>
        <position position="180"/>
    </location>
    <ligand>
        <name>UDP-N-acetyl-alpha-D-muramoyl-L-alanyl-D-glutamate</name>
        <dbReference type="ChEBI" id="CHEBI:83900"/>
    </ligand>
</feature>
<gene>
    <name evidence="8" type="primary">murE</name>
    <name evidence="13" type="ORF">ABID56_000126</name>
</gene>
<keyword evidence="8 13" id="KW-0436">Ligase</keyword>
<comment type="catalytic activity">
    <reaction evidence="8">
        <text>UDP-N-acetyl-alpha-D-muramoyl-L-alanyl-D-glutamate + meso-2,6-diaminopimelate + ATP = UDP-N-acetyl-alpha-D-muramoyl-L-alanyl-gamma-D-glutamyl-meso-2,6-diaminopimelate + ADP + phosphate + H(+)</text>
        <dbReference type="Rhea" id="RHEA:23676"/>
        <dbReference type="ChEBI" id="CHEBI:15378"/>
        <dbReference type="ChEBI" id="CHEBI:30616"/>
        <dbReference type="ChEBI" id="CHEBI:43474"/>
        <dbReference type="ChEBI" id="CHEBI:57791"/>
        <dbReference type="ChEBI" id="CHEBI:83900"/>
        <dbReference type="ChEBI" id="CHEBI:83905"/>
        <dbReference type="ChEBI" id="CHEBI:456216"/>
        <dbReference type="EC" id="6.3.2.13"/>
    </reaction>
</comment>
<dbReference type="InterPro" id="IPR035911">
    <property type="entry name" value="MurE/MurF_N"/>
</dbReference>
<dbReference type="Pfam" id="PF02875">
    <property type="entry name" value="Mur_ligase_C"/>
    <property type="match status" value="1"/>
</dbReference>
<dbReference type="EC" id="6.3.2.13" evidence="8"/>
<keyword evidence="3 8" id="KW-0132">Cell division</keyword>
<comment type="pathway">
    <text evidence="1 8 9">Cell wall biogenesis; peptidoglycan biosynthesis.</text>
</comment>
<feature type="binding site" evidence="8">
    <location>
        <begin position="409"/>
        <end position="412"/>
    </location>
    <ligand>
        <name>meso-2,6-diaminopimelate</name>
        <dbReference type="ChEBI" id="CHEBI:57791"/>
    </ligand>
</feature>
<feature type="short sequence motif" description="Meso-diaminopimelate recognition motif" evidence="8">
    <location>
        <begin position="409"/>
        <end position="412"/>
    </location>
</feature>
<dbReference type="InterPro" id="IPR005761">
    <property type="entry name" value="UDP-N-AcMur-Glu-dNH2Pim_ligase"/>
</dbReference>
<evidence type="ECO:0000259" key="12">
    <source>
        <dbReference type="Pfam" id="PF08245"/>
    </source>
</evidence>
<evidence type="ECO:0000259" key="10">
    <source>
        <dbReference type="Pfam" id="PF01225"/>
    </source>
</evidence>
<dbReference type="InterPro" id="IPR013221">
    <property type="entry name" value="Mur_ligase_cen"/>
</dbReference>
<evidence type="ECO:0000256" key="9">
    <source>
        <dbReference type="RuleBase" id="RU004135"/>
    </source>
</evidence>
<dbReference type="Proteomes" id="UP001549167">
    <property type="component" value="Unassembled WGS sequence"/>
</dbReference>
<dbReference type="InterPro" id="IPR036565">
    <property type="entry name" value="Mur-like_cat_sf"/>
</dbReference>
<evidence type="ECO:0000256" key="7">
    <source>
        <dbReference type="ARBA" id="ARBA00023316"/>
    </source>
</evidence>
<feature type="binding site" evidence="8">
    <location>
        <position position="464"/>
    </location>
    <ligand>
        <name>meso-2,6-diaminopimelate</name>
        <dbReference type="ChEBI" id="CHEBI:57791"/>
    </ligand>
</feature>
<keyword evidence="8" id="KW-0067">ATP-binding</keyword>
<feature type="binding site" evidence="8">
    <location>
        <position position="460"/>
    </location>
    <ligand>
        <name>meso-2,6-diaminopimelate</name>
        <dbReference type="ChEBI" id="CHEBI:57791"/>
    </ligand>
</feature>
<comment type="caution">
    <text evidence="8">Lacks conserved residue(s) required for the propagation of feature annotation.</text>
</comment>
<dbReference type="Gene3D" id="3.40.1390.10">
    <property type="entry name" value="MurE/MurF, N-terminal domain"/>
    <property type="match status" value="1"/>
</dbReference>
<evidence type="ECO:0000256" key="3">
    <source>
        <dbReference type="ARBA" id="ARBA00022618"/>
    </source>
</evidence>
<evidence type="ECO:0000256" key="1">
    <source>
        <dbReference type="ARBA" id="ARBA00004752"/>
    </source>
</evidence>
<name>A0ABV2KR43_9BACI</name>
<keyword evidence="8" id="KW-0460">Magnesium</keyword>
<dbReference type="GO" id="GO:0008765">
    <property type="term" value="F:UDP-N-acetylmuramoylalanyl-D-glutamate-2,6-diaminopimelate ligase activity"/>
    <property type="evidence" value="ECO:0007669"/>
    <property type="project" value="UniProtKB-EC"/>
</dbReference>
<dbReference type="InterPro" id="IPR036615">
    <property type="entry name" value="Mur_ligase_C_dom_sf"/>
</dbReference>
<dbReference type="SUPFAM" id="SSF53623">
    <property type="entry name" value="MurD-like peptide ligases, catalytic domain"/>
    <property type="match status" value="1"/>
</dbReference>
<dbReference type="NCBIfam" id="TIGR01085">
    <property type="entry name" value="murE"/>
    <property type="match status" value="1"/>
</dbReference>
<dbReference type="NCBIfam" id="NF001124">
    <property type="entry name" value="PRK00139.1-2"/>
    <property type="match status" value="1"/>
</dbReference>
<dbReference type="InterPro" id="IPR000713">
    <property type="entry name" value="Mur_ligase_N"/>
</dbReference>
<comment type="subcellular location">
    <subcellularLocation>
        <location evidence="8 9">Cytoplasm</location>
    </subcellularLocation>
</comment>